<dbReference type="OrthoDB" id="9762853at2"/>
<accession>A0A7L4ZL82</accession>
<gene>
    <name evidence="1" type="ORF">IMCC3317_26050</name>
</gene>
<dbReference type="Proteomes" id="UP000464657">
    <property type="component" value="Chromosome"/>
</dbReference>
<name>A0A7L4ZL82_9FLAO</name>
<reference evidence="1 2" key="1">
    <citation type="journal article" date="2013" name="Int. J. Syst. Evol. Microbiol.">
        <title>Kordia antarctica sp. nov., isolated from Antarctic seawater.</title>
        <authorList>
            <person name="Baek K."/>
            <person name="Choi A."/>
            <person name="Kang I."/>
            <person name="Lee K."/>
            <person name="Cho J.C."/>
        </authorList>
    </citation>
    <scope>NUCLEOTIDE SEQUENCE [LARGE SCALE GENOMIC DNA]</scope>
    <source>
        <strain evidence="1 2">IMCC3317</strain>
    </source>
</reference>
<dbReference type="EMBL" id="CP019288">
    <property type="protein sequence ID" value="QHI37227.1"/>
    <property type="molecule type" value="Genomic_DNA"/>
</dbReference>
<dbReference type="RefSeq" id="WP_160129868.1">
    <property type="nucleotide sequence ID" value="NZ_CP019288.1"/>
</dbReference>
<proteinExistence type="predicted"/>
<sequence>MNQLDQHNAILSLEQALVPTAGLVDSRTEADNLRLLVDFSSLFNFYDQTNKINGSWSPFLLKDPVFLIASIAKTAFQKIYSLFINTCSQLGNAVTNELHIDYITNGFNQLFDQIIYVFKNIERWTHYTQESSLEYNLKTYIVNNVTNTYGLILWSLLDLREQLFTYGNSPNITFDIPGIQKVNRLAFTKYDKKIWKNNKGELPYWTVLGLPTSPCFDDQNDVDDEQQCFYIEKLTQKQLFTALYNTGKKVFAFYSNCISSAETELKTVQTVPGHFPDTILLRTFTSLLKIYQGQLNSLSEKHLKFYYDDILKQAPKSVSPDTVFAASNLAKKTANFQLLKNTVFTAGLDAEKQAILFETTKNVWLNPAKIANTYTLFQQNVHTYHSELYLQKLPPVNVIAKDEAGAIKTWKTFGSQPDSTIKPNKMAIAFGSPLLYLTEAASRVITFNFTLTSSTFTEIIKQGTSFYLSTEKAWFEIPASQVVRNFTTPDYKLPLTIDRTLTMTITLQPTDPVIAAFTKNPDGYTSDWPLFKMQFSEFENLANPPKIKTLTIDVSVNGLQNFALYTDLGMLNAKKPFQPLGPTPAVNQNFMVGSAEIFSKPTNSFTLTIDWNAFPAKFDFAVYYTEYNNYLNNIYSKEPKDVAAAKKIIQEIISSEEVLFQNILSSQTTLFKSLIGTKQAAAKKLIDKGNSNLTNLIQTQNKTLQKLVDPKNATIKDVITQHSILLSNIVSEETALLKAIDTDGIIDAQKTIETEGTVFSEISTTENTVIQKLINAESTILETPLPKKKSSFKNIFGSLGNIFHRQDNTKMLLEDPTLTEDTTPFQFSNTSFMVNFEWLQNGLWQYFNMYQSEVIISSASNLNLFFPLETTNTVIPNTRTFTFAGLEMNPSEIDPTLQKTPLLLSEKSTTGFIKMQLVTPDDGFGLDLYPKVIGAIALYNGRLIANKSSDPLINPPSLPFAPTISLFSGNYTASASYDFSTNEAIYPLECFYNTPFQNYKVYDTTNTKEKITTKYTTLGNSPERDETGTIIPLTALPLVPEFSSRGQLFLELEDVIAPANVSFYFELARTYTEKAVTTEKVTYSYLSKDGWKTITSVVDGTNNFTCSGIITLYIPADITTEHETIAGTNFWIAIGTTDNPANFPQTSFLKTNGITLQRIVASNDFSTVTPQIKANVITTPQTAIPEISATIQPFASFGGKAAETNPQMNSRVSTRLKTKDRLLTSEDYFNVIRLQFLEVYYSKSIYNKKTKKVTTYVLKRVSDVTDTNAFVPLLSECNELEIQNYIKERVSPFTTVSVENFELNYVKITATIIINTGEDVTTVSKEINNDINVYMSPWITSAQSQITIDTGLNTAQLASFITSYDSIIEVKSISLQIGTKDFTTGEITFTTSTQELKQTDGIILVPSLNNITANSLITYQL</sequence>
<evidence type="ECO:0000313" key="2">
    <source>
        <dbReference type="Proteomes" id="UP000464657"/>
    </source>
</evidence>
<organism evidence="1 2">
    <name type="scientific">Kordia antarctica</name>
    <dbReference type="NCBI Taxonomy" id="1218801"/>
    <lineage>
        <taxon>Bacteria</taxon>
        <taxon>Pseudomonadati</taxon>
        <taxon>Bacteroidota</taxon>
        <taxon>Flavobacteriia</taxon>
        <taxon>Flavobacteriales</taxon>
        <taxon>Flavobacteriaceae</taxon>
        <taxon>Kordia</taxon>
    </lineage>
</organism>
<protein>
    <submittedName>
        <fullName evidence="1">Uncharacterized protein</fullName>
    </submittedName>
</protein>
<evidence type="ECO:0000313" key="1">
    <source>
        <dbReference type="EMBL" id="QHI37227.1"/>
    </source>
</evidence>
<dbReference type="KEGG" id="kan:IMCC3317_26050"/>
<keyword evidence="2" id="KW-1185">Reference proteome</keyword>